<dbReference type="EMBL" id="CABVQC010000063">
    <property type="protein sequence ID" value="VWC35285.1"/>
    <property type="molecule type" value="Genomic_DNA"/>
</dbReference>
<dbReference type="AlphaFoldDB" id="A0A6P2RPE8"/>
<feature type="signal peptide" evidence="1">
    <location>
        <begin position="1"/>
        <end position="25"/>
    </location>
</feature>
<name>A0A6P2RPE8_9BURK</name>
<dbReference type="Gene3D" id="2.60.40.10">
    <property type="entry name" value="Immunoglobulins"/>
    <property type="match status" value="1"/>
</dbReference>
<accession>A0A6P2RPE8</accession>
<evidence type="ECO:0000313" key="2">
    <source>
        <dbReference type="EMBL" id="VWC35285.1"/>
    </source>
</evidence>
<sequence length="229" mass="25214">MHFKPKHTAIILAGLLLTAALQARAEGELMVMPATTRVFHHYDQKVTVKNAGDAPLYLSIFLQKVMNPGIRPEKKVDLGELDHPGVLASPDKVTLGPNQTREITLTSLAEPESEAVYRLYVVPVRSLKVVDAPKDKITAPMSVSIGYGVLVHHMPPPGKQRSGWTHRCEQHGLTLENTGNVREAFTDVSWQSGQPPRSVSLYPGTPQHFDTTRMTLSVDGKPQTLECPQ</sequence>
<dbReference type="Proteomes" id="UP000494261">
    <property type="component" value="Unassembled WGS sequence"/>
</dbReference>
<protein>
    <submittedName>
        <fullName evidence="2">Pilus assembly protein</fullName>
    </submittedName>
</protein>
<gene>
    <name evidence="2" type="ORF">BLA13014_06512</name>
</gene>
<evidence type="ECO:0000256" key="1">
    <source>
        <dbReference type="SAM" id="SignalP"/>
    </source>
</evidence>
<dbReference type="InterPro" id="IPR013783">
    <property type="entry name" value="Ig-like_fold"/>
</dbReference>
<feature type="chain" id="PRO_5026828856" evidence="1">
    <location>
        <begin position="26"/>
        <end position="229"/>
    </location>
</feature>
<keyword evidence="1" id="KW-0732">Signal</keyword>
<organism evidence="2 3">
    <name type="scientific">Burkholderia aenigmatica</name>
    <dbReference type="NCBI Taxonomy" id="2015348"/>
    <lineage>
        <taxon>Bacteria</taxon>
        <taxon>Pseudomonadati</taxon>
        <taxon>Pseudomonadota</taxon>
        <taxon>Betaproteobacteria</taxon>
        <taxon>Burkholderiales</taxon>
        <taxon>Burkholderiaceae</taxon>
        <taxon>Burkholderia</taxon>
        <taxon>Burkholderia cepacia complex</taxon>
    </lineage>
</organism>
<reference evidence="2 3" key="1">
    <citation type="submission" date="2019-09" db="EMBL/GenBank/DDBJ databases">
        <authorList>
            <person name="Depoorter E."/>
        </authorList>
    </citation>
    <scope>NUCLEOTIDE SEQUENCE [LARGE SCALE GENOMIC DNA]</scope>
    <source>
        <strain evidence="2">LMG 13014</strain>
    </source>
</reference>
<dbReference type="RefSeq" id="WP_175025564.1">
    <property type="nucleotide sequence ID" value="NZ_CABVQC010000063.1"/>
</dbReference>
<evidence type="ECO:0000313" key="3">
    <source>
        <dbReference type="Proteomes" id="UP000494261"/>
    </source>
</evidence>
<proteinExistence type="predicted"/>